<dbReference type="EMBL" id="CAMXCT010003021">
    <property type="protein sequence ID" value="CAI4001994.1"/>
    <property type="molecule type" value="Genomic_DNA"/>
</dbReference>
<dbReference type="EMBL" id="CAMXCT020003021">
    <property type="protein sequence ID" value="CAL1155369.1"/>
    <property type="molecule type" value="Genomic_DNA"/>
</dbReference>
<gene>
    <name evidence="1" type="ORF">C1SCF055_LOCUS27983</name>
</gene>
<name>A0A9P1D254_9DINO</name>
<dbReference type="EMBL" id="CAMXCT030003021">
    <property type="protein sequence ID" value="CAL4789306.1"/>
    <property type="molecule type" value="Genomic_DNA"/>
</dbReference>
<dbReference type="Proteomes" id="UP001152797">
    <property type="component" value="Unassembled WGS sequence"/>
</dbReference>
<evidence type="ECO:0000313" key="1">
    <source>
        <dbReference type="EMBL" id="CAI4001994.1"/>
    </source>
</evidence>
<proteinExistence type="predicted"/>
<sequence length="975" mass="109398">MEKLDVKTHLTHVQLCEDSGCFRCSFLDLAGTWMKKLPWLTEKKKGEWGLLCKLCSRHVPQLAFGLNGFNGPGNFYTVSRHADSKQHKLALSLAGQAGGVDSRAPPKKEFEEFATKRQAAGSLRSMKAVGGRWKLARLQNCLGGACQRIDAAFLLSSTCIVLHQDVRRLVLMVRFRACNDKLEVKRGLLGIHHLQDSMTESLVQGTRAILSQFVEGDEDQMAALQQKVILLNMDAAADEQLAGRLMACNDGLFPGVKQVCRDRAHAARRVISRPFKASAEIWDVFQALIWGNASMPATIQSSDVLRKVFSQYVKDMGGDRVQSMSLCKQRFDSHQKATGRLILWLRPTIKTAIYATVYRHNLRDGERGALFLRSLSEERVLLLAMVADFTDEATSIIRLMDSEAGDVATHNIELDVFASRVKHLFIDEHATRSEYTMFALESLKTPIAFDVDGKSKTLGGPNKVSPAMIARCFASMKKLVGLSTEVIASEFPAYEILTALKIFDVSEVARTNREESVDYIQSLHTSSERLCQLFEASADSFIDEYWDHKAIAFHHHSTNPNCSSFESWKYAVQKTSSRKSTAARHPSSNLHWILIHFGALDGCTTSGVEQHFSKMVRIVSAERSLLTEENKNLELKFMFDFAPATSTDCIEMAQQLWIEWYGEPRKGSTSRLDLGTKRGHKKGSEADFLAKRRRLDGPVKLLPHDEVRLEASANLPADCQRVQAELTFQRNKQFKNTIQSYLSGHLTAKEVPDGMVDVAQAFVELETRRDATRVRGVSKFQALLAPSPPQFDRRNHWIFLEMAEWSQNPEFFRCKVTQDLQLPLFFVVANPEKPPSQVLWAASVRGGCVLDLACMRGIIENRHDKATTGIAFLYDAAYAIKRQIFLCPSFRAANTEASEIIQAAAGQERSKWKMIDGGWEAFAEASAKSQQAGRKWAMLGLTIPQIAANMQEDNLMSSKTFLKFVSRVHCCNRSF</sequence>
<reference evidence="1" key="1">
    <citation type="submission" date="2022-10" db="EMBL/GenBank/DDBJ databases">
        <authorList>
            <person name="Chen Y."/>
            <person name="Dougan E. K."/>
            <person name="Chan C."/>
            <person name="Rhodes N."/>
            <person name="Thang M."/>
        </authorList>
    </citation>
    <scope>NUCLEOTIDE SEQUENCE</scope>
</reference>
<reference evidence="2 3" key="2">
    <citation type="submission" date="2024-05" db="EMBL/GenBank/DDBJ databases">
        <authorList>
            <person name="Chen Y."/>
            <person name="Shah S."/>
            <person name="Dougan E. K."/>
            <person name="Thang M."/>
            <person name="Chan C."/>
        </authorList>
    </citation>
    <scope>NUCLEOTIDE SEQUENCE [LARGE SCALE GENOMIC DNA]</scope>
</reference>
<accession>A0A9P1D254</accession>
<dbReference type="AlphaFoldDB" id="A0A9P1D254"/>
<dbReference type="OrthoDB" id="411392at2759"/>
<protein>
    <submittedName>
        <fullName evidence="1">Uncharacterized protein</fullName>
    </submittedName>
</protein>
<comment type="caution">
    <text evidence="1">The sequence shown here is derived from an EMBL/GenBank/DDBJ whole genome shotgun (WGS) entry which is preliminary data.</text>
</comment>
<evidence type="ECO:0000313" key="3">
    <source>
        <dbReference type="Proteomes" id="UP001152797"/>
    </source>
</evidence>
<organism evidence="1">
    <name type="scientific">Cladocopium goreaui</name>
    <dbReference type="NCBI Taxonomy" id="2562237"/>
    <lineage>
        <taxon>Eukaryota</taxon>
        <taxon>Sar</taxon>
        <taxon>Alveolata</taxon>
        <taxon>Dinophyceae</taxon>
        <taxon>Suessiales</taxon>
        <taxon>Symbiodiniaceae</taxon>
        <taxon>Cladocopium</taxon>
    </lineage>
</organism>
<keyword evidence="3" id="KW-1185">Reference proteome</keyword>
<evidence type="ECO:0000313" key="2">
    <source>
        <dbReference type="EMBL" id="CAL4789306.1"/>
    </source>
</evidence>